<feature type="transmembrane region" description="Helical" evidence="1">
    <location>
        <begin position="256"/>
        <end position="277"/>
    </location>
</feature>
<dbReference type="Proteomes" id="UP000663791">
    <property type="component" value="Unassembled WGS sequence"/>
</dbReference>
<protein>
    <submittedName>
        <fullName evidence="2">ABC transporter permease</fullName>
    </submittedName>
</protein>
<dbReference type="EMBL" id="JAERTX010000004">
    <property type="protein sequence ID" value="MBM9459298.1"/>
    <property type="molecule type" value="Genomic_DNA"/>
</dbReference>
<sequence length="285" mass="29667">MSTASRATARATAPAALPGVVLGPAAGIGLQLVLAWRAVAGLPLAATRYRKEVTRVLAEVTLGSGIFLVGGGVVGVVLLLSTLTGTEVGLEGYQGLDVIGLAPLTGFISGYANTRELAPMVAALGFAARIGCGFTSRIGAMRISEEIDALESMAIRPIPYLVSTRLIAAWIIVLPLFLIGLVGTYLATDFMVTTFYGQSAGTYEHYFRTFVAPIDVIYAAIKVVVLTTVVTLIHCYHGFTASGGPEGVGRATGRAIRASIISLTIVDILLTLLLWGADAQVQISG</sequence>
<dbReference type="Pfam" id="PF02405">
    <property type="entry name" value="MlaE"/>
    <property type="match status" value="1"/>
</dbReference>
<dbReference type="AlphaFoldDB" id="A0A939BXF8"/>
<keyword evidence="3" id="KW-1185">Reference proteome</keyword>
<keyword evidence="1" id="KW-0472">Membrane</keyword>
<keyword evidence="1" id="KW-1133">Transmembrane helix</keyword>
<feature type="transmembrane region" description="Helical" evidence="1">
    <location>
        <begin position="216"/>
        <end position="236"/>
    </location>
</feature>
<evidence type="ECO:0000256" key="1">
    <source>
        <dbReference type="SAM" id="Phobius"/>
    </source>
</evidence>
<feature type="transmembrane region" description="Helical" evidence="1">
    <location>
        <begin position="166"/>
        <end position="187"/>
    </location>
</feature>
<keyword evidence="1" id="KW-0812">Transmembrane</keyword>
<feature type="transmembrane region" description="Helical" evidence="1">
    <location>
        <begin position="56"/>
        <end position="80"/>
    </location>
</feature>
<dbReference type="InterPro" id="IPR030802">
    <property type="entry name" value="Permease_MalE"/>
</dbReference>
<comment type="caution">
    <text evidence="2">The sequence shown here is derived from an EMBL/GenBank/DDBJ whole genome shotgun (WGS) entry which is preliminary data.</text>
</comment>
<dbReference type="PANTHER" id="PTHR30188">
    <property type="entry name" value="ABC TRANSPORTER PERMEASE PROTEIN-RELATED"/>
    <property type="match status" value="1"/>
</dbReference>
<accession>A0A939BXF8</accession>
<proteinExistence type="predicted"/>
<dbReference type="RefSeq" id="WP_205290604.1">
    <property type="nucleotide sequence ID" value="NZ_CP074406.1"/>
</dbReference>
<organism evidence="2 3">
    <name type="scientific">Nocardioides faecalis</name>
    <dbReference type="NCBI Taxonomy" id="2803858"/>
    <lineage>
        <taxon>Bacteria</taxon>
        <taxon>Bacillati</taxon>
        <taxon>Actinomycetota</taxon>
        <taxon>Actinomycetes</taxon>
        <taxon>Propionibacteriales</taxon>
        <taxon>Nocardioidaceae</taxon>
        <taxon>Nocardioides</taxon>
    </lineage>
</organism>
<feature type="transmembrane region" description="Helical" evidence="1">
    <location>
        <begin position="92"/>
        <end position="112"/>
    </location>
</feature>
<feature type="transmembrane region" description="Helical" evidence="1">
    <location>
        <begin position="15"/>
        <end position="36"/>
    </location>
</feature>
<name>A0A939BXF8_9ACTN</name>
<evidence type="ECO:0000313" key="3">
    <source>
        <dbReference type="Proteomes" id="UP000663791"/>
    </source>
</evidence>
<dbReference type="GO" id="GO:0043190">
    <property type="term" value="C:ATP-binding cassette (ABC) transporter complex"/>
    <property type="evidence" value="ECO:0007669"/>
    <property type="project" value="InterPro"/>
</dbReference>
<evidence type="ECO:0000313" key="2">
    <source>
        <dbReference type="EMBL" id="MBM9459298.1"/>
    </source>
</evidence>
<dbReference type="GO" id="GO:0005548">
    <property type="term" value="F:phospholipid transporter activity"/>
    <property type="evidence" value="ECO:0007669"/>
    <property type="project" value="TreeGrafter"/>
</dbReference>
<reference evidence="2" key="1">
    <citation type="submission" date="2021-01" db="EMBL/GenBank/DDBJ databases">
        <title>Novel species in genus Nocardioides.</title>
        <authorList>
            <person name="Zhang G."/>
        </authorList>
    </citation>
    <scope>NUCLEOTIDE SEQUENCE</scope>
    <source>
        <strain evidence="2">Zg-536</strain>
    </source>
</reference>
<gene>
    <name evidence="2" type="ORF">JK386_05235</name>
</gene>
<dbReference type="PANTHER" id="PTHR30188:SF13">
    <property type="entry name" value="CONSERVED HYPOTHETICAL INTEGRAL MEMBRANE PROTEIN YRBE3B"/>
    <property type="match status" value="1"/>
</dbReference>